<dbReference type="EMBL" id="CM035415">
    <property type="protein sequence ID" value="KAH7428045.1"/>
    <property type="molecule type" value="Genomic_DNA"/>
</dbReference>
<protein>
    <recommendedName>
        <fullName evidence="4">High-affinity nitrate transporter</fullName>
    </recommendedName>
</protein>
<comment type="caution">
    <text evidence="2">The sequence shown here is derived from an EMBL/GenBank/DDBJ whole genome shotgun (WGS) entry which is preliminary data.</text>
</comment>
<feature type="transmembrane region" description="Helical" evidence="1">
    <location>
        <begin position="6"/>
        <end position="26"/>
    </location>
</feature>
<feature type="transmembrane region" description="Helical" evidence="1">
    <location>
        <begin position="220"/>
        <end position="239"/>
    </location>
</feature>
<keyword evidence="1" id="KW-0812">Transmembrane</keyword>
<dbReference type="AlphaFoldDB" id="A0A8T2U339"/>
<evidence type="ECO:0000313" key="3">
    <source>
        <dbReference type="Proteomes" id="UP000825935"/>
    </source>
</evidence>
<dbReference type="OrthoDB" id="2015470at2759"/>
<evidence type="ECO:0008006" key="4">
    <source>
        <dbReference type="Google" id="ProtNLM"/>
    </source>
</evidence>
<evidence type="ECO:0000256" key="1">
    <source>
        <dbReference type="SAM" id="Phobius"/>
    </source>
</evidence>
<dbReference type="PANTHER" id="PTHR34806">
    <property type="entry name" value="HIGH-AFFINITY NITRATE TRANSPORTER 3.2"/>
    <property type="match status" value="1"/>
</dbReference>
<evidence type="ECO:0000313" key="2">
    <source>
        <dbReference type="EMBL" id="KAH7428045.1"/>
    </source>
</evidence>
<proteinExistence type="predicted"/>
<dbReference type="Proteomes" id="UP000825935">
    <property type="component" value="Chromosome 10"/>
</dbReference>
<keyword evidence="3" id="KW-1185">Reference proteome</keyword>
<keyword evidence="1" id="KW-1133">Transmembrane helix</keyword>
<gene>
    <name evidence="2" type="ORF">KP509_10G072700</name>
</gene>
<dbReference type="GO" id="GO:0005886">
    <property type="term" value="C:plasma membrane"/>
    <property type="evidence" value="ECO:0007669"/>
    <property type="project" value="TreeGrafter"/>
</dbReference>
<dbReference type="GO" id="GO:0015112">
    <property type="term" value="F:nitrate transmembrane transporter activity"/>
    <property type="evidence" value="ECO:0007669"/>
    <property type="project" value="TreeGrafter"/>
</dbReference>
<keyword evidence="1" id="KW-0472">Membrane</keyword>
<dbReference type="InterPro" id="IPR016605">
    <property type="entry name" value="Transptr_NO3_Nar2"/>
</dbReference>
<name>A0A8T2U339_CERRI</name>
<dbReference type="PANTHER" id="PTHR34806:SF1">
    <property type="entry name" value="HIGH-AFFINITY NITRATE TRANSPORTER 3.1"/>
    <property type="match status" value="1"/>
</dbReference>
<organism evidence="2 3">
    <name type="scientific">Ceratopteris richardii</name>
    <name type="common">Triangle waterfern</name>
    <dbReference type="NCBI Taxonomy" id="49495"/>
    <lineage>
        <taxon>Eukaryota</taxon>
        <taxon>Viridiplantae</taxon>
        <taxon>Streptophyta</taxon>
        <taxon>Embryophyta</taxon>
        <taxon>Tracheophyta</taxon>
        <taxon>Polypodiopsida</taxon>
        <taxon>Polypodiidae</taxon>
        <taxon>Polypodiales</taxon>
        <taxon>Pteridineae</taxon>
        <taxon>Pteridaceae</taxon>
        <taxon>Parkerioideae</taxon>
        <taxon>Ceratopteris</taxon>
    </lineage>
</organism>
<reference evidence="2" key="1">
    <citation type="submission" date="2021-08" db="EMBL/GenBank/DDBJ databases">
        <title>WGS assembly of Ceratopteris richardii.</title>
        <authorList>
            <person name="Marchant D.B."/>
            <person name="Chen G."/>
            <person name="Jenkins J."/>
            <person name="Shu S."/>
            <person name="Leebens-Mack J."/>
            <person name="Grimwood J."/>
            <person name="Schmutz J."/>
            <person name="Soltis P."/>
            <person name="Soltis D."/>
            <person name="Chen Z.-H."/>
        </authorList>
    </citation>
    <scope>NUCLEOTIDE SEQUENCE</scope>
    <source>
        <strain evidence="2">Whitten #5841</strain>
        <tissue evidence="2">Leaf</tissue>
    </source>
</reference>
<dbReference type="GO" id="GO:0010167">
    <property type="term" value="P:response to nitrate"/>
    <property type="evidence" value="ECO:0007669"/>
    <property type="project" value="InterPro"/>
</dbReference>
<sequence>MQLHRSWLFISSLLVVPCFCTATVGLRISILRLSSIPAVRVEMEAYSHLSIGLLLFSVMLCGHLSQGLQRFSELNNSLILEYVAQNGTKAGEGTISVTWKLDTAAVSAADAAAADYKNVHVKLCFGAISQVDRAWRKTNDLLSKDKTCPYEMGAQPFTPEGGSITWTVTKEIPFAFYFIRAYVTNTAKEKIAYGQTSNKQRTTNLFTIEPITGRHASLDIAAAVFSAFSVISLFGFYLGEKRFIKKG</sequence>
<dbReference type="Pfam" id="PF16974">
    <property type="entry name" value="NAR2"/>
    <property type="match status" value="1"/>
</dbReference>
<accession>A0A8T2U339</accession>